<feature type="compositionally biased region" description="Polar residues" evidence="1">
    <location>
        <begin position="14"/>
        <end position="28"/>
    </location>
</feature>
<feature type="non-terminal residue" evidence="2">
    <location>
        <position position="192"/>
    </location>
</feature>
<protein>
    <submittedName>
        <fullName evidence="2">Uncharacterized protein</fullName>
    </submittedName>
</protein>
<dbReference type="Proteomes" id="UP000823674">
    <property type="component" value="Chromosome A01"/>
</dbReference>
<gene>
    <name evidence="2" type="primary">A01g501570.1_BraROA</name>
    <name evidence="2" type="ORF">IGI04_001024</name>
</gene>
<name>A0ABQ7NRG9_BRACM</name>
<evidence type="ECO:0000313" key="3">
    <source>
        <dbReference type="Proteomes" id="UP000823674"/>
    </source>
</evidence>
<accession>A0ABQ7NRG9</accession>
<dbReference type="EMBL" id="JADBGQ010000001">
    <property type="protein sequence ID" value="KAG5413457.1"/>
    <property type="molecule type" value="Genomic_DNA"/>
</dbReference>
<evidence type="ECO:0000256" key="1">
    <source>
        <dbReference type="SAM" id="MobiDB-lite"/>
    </source>
</evidence>
<keyword evidence="3" id="KW-1185">Reference proteome</keyword>
<sequence length="192" mass="21224">MTKRPLRNHKFEQKQNAQRPQPVAPTSRSRLRERPRCVAARGRSGLVLASPGDENASDFSLSLWYGRSELRERLQHVALEGRSERPHAVAPRGRSGCARPKITLFTSFELQITSCEITSSSRNKTRSDLSPSLRQVAPGFGSDLAVSLREVAPGSFSRLRVMKTRATSPCRSGMVALSFGSDFSTSLWKVAP</sequence>
<comment type="caution">
    <text evidence="2">The sequence shown here is derived from an EMBL/GenBank/DDBJ whole genome shotgun (WGS) entry which is preliminary data.</text>
</comment>
<organism evidence="2 3">
    <name type="scientific">Brassica rapa subsp. trilocularis</name>
    <dbReference type="NCBI Taxonomy" id="1813537"/>
    <lineage>
        <taxon>Eukaryota</taxon>
        <taxon>Viridiplantae</taxon>
        <taxon>Streptophyta</taxon>
        <taxon>Embryophyta</taxon>
        <taxon>Tracheophyta</taxon>
        <taxon>Spermatophyta</taxon>
        <taxon>Magnoliopsida</taxon>
        <taxon>eudicotyledons</taxon>
        <taxon>Gunneridae</taxon>
        <taxon>Pentapetalae</taxon>
        <taxon>rosids</taxon>
        <taxon>malvids</taxon>
        <taxon>Brassicales</taxon>
        <taxon>Brassicaceae</taxon>
        <taxon>Brassiceae</taxon>
        <taxon>Brassica</taxon>
    </lineage>
</organism>
<evidence type="ECO:0000313" key="2">
    <source>
        <dbReference type="EMBL" id="KAG5413457.1"/>
    </source>
</evidence>
<feature type="region of interest" description="Disordered" evidence="1">
    <location>
        <begin position="1"/>
        <end position="35"/>
    </location>
</feature>
<reference evidence="2 3" key="1">
    <citation type="submission" date="2021-03" db="EMBL/GenBank/DDBJ databases">
        <authorList>
            <person name="King G.J."/>
            <person name="Bancroft I."/>
            <person name="Baten A."/>
            <person name="Bloomfield J."/>
            <person name="Borpatragohain P."/>
            <person name="He Z."/>
            <person name="Irish N."/>
            <person name="Irwin J."/>
            <person name="Liu K."/>
            <person name="Mauleon R.P."/>
            <person name="Moore J."/>
            <person name="Morris R."/>
            <person name="Ostergaard L."/>
            <person name="Wang B."/>
            <person name="Wells R."/>
        </authorList>
    </citation>
    <scope>NUCLEOTIDE SEQUENCE [LARGE SCALE GENOMIC DNA]</scope>
    <source>
        <strain evidence="2">R-o-18</strain>
        <tissue evidence="2">Leaf</tissue>
    </source>
</reference>
<proteinExistence type="predicted"/>